<reference evidence="2 3" key="1">
    <citation type="journal article" date="2022" name="Nat. Ecol. Evol.">
        <title>A masculinizing supergene underlies an exaggerated male reproductive morph in a spider.</title>
        <authorList>
            <person name="Hendrickx F."/>
            <person name="De Corte Z."/>
            <person name="Sonet G."/>
            <person name="Van Belleghem S.M."/>
            <person name="Kostlbacher S."/>
            <person name="Vangestel C."/>
        </authorList>
    </citation>
    <scope>NUCLEOTIDE SEQUENCE [LARGE SCALE GENOMIC DNA]</scope>
    <source>
        <strain evidence="2">W744_W776</strain>
    </source>
</reference>
<proteinExistence type="predicted"/>
<evidence type="ECO:0000259" key="1">
    <source>
        <dbReference type="PROSITE" id="PS50835"/>
    </source>
</evidence>
<dbReference type="EMBL" id="JAFNEN010001067">
    <property type="protein sequence ID" value="KAG8175123.1"/>
    <property type="molecule type" value="Genomic_DNA"/>
</dbReference>
<sequence>MNYIRRSIGGNPLSCNCSAKWLQKLASRGPLRDQVTCEEGGERVLLMNVTIPHCELPRVSVMPEKLILNESQSADIICSATGDPPLSLYWDTSSLTSNLSVGNFELSENSTTGPSLNYFDTNHTFLVLPIYSANAADNGVVPCVAENDVGQDIAEVTLEIIDSELIGETTIVVQGGTTTMSSIAIPKDAQSNMLNILISLYEDHTFSNDPILVLVVHCEF</sequence>
<dbReference type="InterPro" id="IPR013098">
    <property type="entry name" value="Ig_I-set"/>
</dbReference>
<accession>A0AAV6TU39</accession>
<dbReference type="PROSITE" id="PS50835">
    <property type="entry name" value="IG_LIKE"/>
    <property type="match status" value="1"/>
</dbReference>
<evidence type="ECO:0000313" key="2">
    <source>
        <dbReference type="EMBL" id="KAG8175123.1"/>
    </source>
</evidence>
<feature type="domain" description="Ig-like" evidence="1">
    <location>
        <begin position="57"/>
        <end position="159"/>
    </location>
</feature>
<dbReference type="Pfam" id="PF07679">
    <property type="entry name" value="I-set"/>
    <property type="match status" value="1"/>
</dbReference>
<dbReference type="SMART" id="SM00409">
    <property type="entry name" value="IG"/>
    <property type="match status" value="1"/>
</dbReference>
<dbReference type="SUPFAM" id="SSF48726">
    <property type="entry name" value="Immunoglobulin"/>
    <property type="match status" value="1"/>
</dbReference>
<name>A0AAV6TU39_9ARAC</name>
<protein>
    <recommendedName>
        <fullName evidence="1">Ig-like domain-containing protein</fullName>
    </recommendedName>
</protein>
<gene>
    <name evidence="2" type="ORF">JTE90_026992</name>
</gene>
<comment type="caution">
    <text evidence="2">The sequence shown here is derived from an EMBL/GenBank/DDBJ whole genome shotgun (WGS) entry which is preliminary data.</text>
</comment>
<dbReference type="InterPro" id="IPR003599">
    <property type="entry name" value="Ig_sub"/>
</dbReference>
<dbReference type="InterPro" id="IPR007110">
    <property type="entry name" value="Ig-like_dom"/>
</dbReference>
<dbReference type="InterPro" id="IPR013783">
    <property type="entry name" value="Ig-like_fold"/>
</dbReference>
<organism evidence="2 3">
    <name type="scientific">Oedothorax gibbosus</name>
    <dbReference type="NCBI Taxonomy" id="931172"/>
    <lineage>
        <taxon>Eukaryota</taxon>
        <taxon>Metazoa</taxon>
        <taxon>Ecdysozoa</taxon>
        <taxon>Arthropoda</taxon>
        <taxon>Chelicerata</taxon>
        <taxon>Arachnida</taxon>
        <taxon>Araneae</taxon>
        <taxon>Araneomorphae</taxon>
        <taxon>Entelegynae</taxon>
        <taxon>Araneoidea</taxon>
        <taxon>Linyphiidae</taxon>
        <taxon>Erigoninae</taxon>
        <taxon>Oedothorax</taxon>
    </lineage>
</organism>
<dbReference type="AlphaFoldDB" id="A0AAV6TU39"/>
<evidence type="ECO:0000313" key="3">
    <source>
        <dbReference type="Proteomes" id="UP000827092"/>
    </source>
</evidence>
<dbReference type="Proteomes" id="UP000827092">
    <property type="component" value="Unassembled WGS sequence"/>
</dbReference>
<keyword evidence="3" id="KW-1185">Reference proteome</keyword>
<dbReference type="Gene3D" id="2.60.40.10">
    <property type="entry name" value="Immunoglobulins"/>
    <property type="match status" value="1"/>
</dbReference>
<dbReference type="InterPro" id="IPR036179">
    <property type="entry name" value="Ig-like_dom_sf"/>
</dbReference>